<dbReference type="InParanoid" id="D2VBN1"/>
<dbReference type="InterPro" id="IPR011009">
    <property type="entry name" value="Kinase-like_dom_sf"/>
</dbReference>
<evidence type="ECO:0000313" key="4">
    <source>
        <dbReference type="Proteomes" id="UP000006671"/>
    </source>
</evidence>
<dbReference type="RefSeq" id="XP_002678570.1">
    <property type="nucleotide sequence ID" value="XM_002678524.1"/>
</dbReference>
<name>D2VBN1_NAEGR</name>
<dbReference type="Proteomes" id="UP000006671">
    <property type="component" value="Unassembled WGS sequence"/>
</dbReference>
<dbReference type="KEGG" id="ngr:NAEGRDRAFT_66274"/>
<evidence type="ECO:0000256" key="1">
    <source>
        <dbReference type="SAM" id="Phobius"/>
    </source>
</evidence>
<dbReference type="EMBL" id="GG738861">
    <property type="protein sequence ID" value="EFC45826.1"/>
    <property type="molecule type" value="Genomic_DNA"/>
</dbReference>
<dbReference type="GO" id="GO:0005524">
    <property type="term" value="F:ATP binding"/>
    <property type="evidence" value="ECO:0007669"/>
    <property type="project" value="InterPro"/>
</dbReference>
<dbReference type="OrthoDB" id="676979at2759"/>
<feature type="domain" description="Protein kinase" evidence="2">
    <location>
        <begin position="1"/>
        <end position="101"/>
    </location>
</feature>
<dbReference type="GO" id="GO:0004672">
    <property type="term" value="F:protein kinase activity"/>
    <property type="evidence" value="ECO:0007669"/>
    <property type="project" value="InterPro"/>
</dbReference>
<keyword evidence="1" id="KW-1133">Transmembrane helix</keyword>
<dbReference type="PROSITE" id="PS50011">
    <property type="entry name" value="PROTEIN_KINASE_DOM"/>
    <property type="match status" value="1"/>
</dbReference>
<keyword evidence="1" id="KW-0812">Transmembrane</keyword>
<dbReference type="GeneID" id="8851620"/>
<keyword evidence="1" id="KW-0472">Membrane</keyword>
<gene>
    <name evidence="3" type="ORF">NAEGRDRAFT_66274</name>
</gene>
<feature type="transmembrane region" description="Helical" evidence="1">
    <location>
        <begin position="138"/>
        <end position="157"/>
    </location>
</feature>
<dbReference type="InterPro" id="IPR000719">
    <property type="entry name" value="Prot_kinase_dom"/>
</dbReference>
<dbReference type="SUPFAM" id="SSF56112">
    <property type="entry name" value="Protein kinase-like (PK-like)"/>
    <property type="match status" value="1"/>
</dbReference>
<protein>
    <submittedName>
        <fullName evidence="3">Predicted protein</fullName>
    </submittedName>
</protein>
<keyword evidence="4" id="KW-1185">Reference proteome</keyword>
<dbReference type="Gene3D" id="1.10.510.10">
    <property type="entry name" value="Transferase(Phosphotransferase) domain 1"/>
    <property type="match status" value="1"/>
</dbReference>
<dbReference type="AlphaFoldDB" id="D2VBN1"/>
<evidence type="ECO:0000313" key="3">
    <source>
        <dbReference type="EMBL" id="EFC45826.1"/>
    </source>
</evidence>
<dbReference type="VEuPathDB" id="AmoebaDB:NAEGRDRAFT_66274"/>
<sequence length="159" mass="18291">MDWLNVNIPNCGTLGFIDPALSNGSTQFNYSCDIYSFGKTVMQFILGKKFNPSYYDSDLEEMIKEAGISINLSSLIHRMIDPDLLERIQLEMVLEIARENLQPKKQFRPQSIGVMVESPSAKSQFRPINKFRNHQVQILNLVFFIVLPMFQIIVVCIRT</sequence>
<organism evidence="4">
    <name type="scientific">Naegleria gruberi</name>
    <name type="common">Amoeba</name>
    <dbReference type="NCBI Taxonomy" id="5762"/>
    <lineage>
        <taxon>Eukaryota</taxon>
        <taxon>Discoba</taxon>
        <taxon>Heterolobosea</taxon>
        <taxon>Tetramitia</taxon>
        <taxon>Eutetramitia</taxon>
        <taxon>Vahlkampfiidae</taxon>
        <taxon>Naegleria</taxon>
    </lineage>
</organism>
<reference evidence="3 4" key="1">
    <citation type="journal article" date="2010" name="Cell">
        <title>The genome of Naegleria gruberi illuminates early eukaryotic versatility.</title>
        <authorList>
            <person name="Fritz-Laylin L.K."/>
            <person name="Prochnik S.E."/>
            <person name="Ginger M.L."/>
            <person name="Dacks J.B."/>
            <person name="Carpenter M.L."/>
            <person name="Field M.C."/>
            <person name="Kuo A."/>
            <person name="Paredez A."/>
            <person name="Chapman J."/>
            <person name="Pham J."/>
            <person name="Shu S."/>
            <person name="Neupane R."/>
            <person name="Cipriano M."/>
            <person name="Mancuso J."/>
            <person name="Tu H."/>
            <person name="Salamov A."/>
            <person name="Lindquist E."/>
            <person name="Shapiro H."/>
            <person name="Lucas S."/>
            <person name="Grigoriev I.V."/>
            <person name="Cande W.Z."/>
            <person name="Fulton C."/>
            <person name="Rokhsar D.S."/>
            <person name="Dawson S.C."/>
        </authorList>
    </citation>
    <scope>NUCLEOTIDE SEQUENCE [LARGE SCALE GENOMIC DNA]</scope>
    <source>
        <strain evidence="3 4">NEG-M</strain>
    </source>
</reference>
<evidence type="ECO:0000259" key="2">
    <source>
        <dbReference type="PROSITE" id="PS50011"/>
    </source>
</evidence>
<accession>D2VBN1</accession>
<proteinExistence type="predicted"/>